<name>A0ACC0CE09_CATRO</name>
<comment type="caution">
    <text evidence="1">The sequence shown here is derived from an EMBL/GenBank/DDBJ whole genome shotgun (WGS) entry which is preliminary data.</text>
</comment>
<dbReference type="EMBL" id="CM044701">
    <property type="protein sequence ID" value="KAI5682993.1"/>
    <property type="molecule type" value="Genomic_DNA"/>
</dbReference>
<sequence>MMAFGWCFATTSRWQSGVPIPAFLNLVRIRFLKIPIEFFQENFLLCMGVLVGRAVKMYLNNALKLERKISQSLCEVDFSQPLVHIISVIGHVKPVEYGGLHMICFGCGEYGHQIEACSKLRNVAEVPPSIPNPSPASRLIAEFSTAKKRWKRQSG</sequence>
<evidence type="ECO:0000313" key="2">
    <source>
        <dbReference type="Proteomes" id="UP001060085"/>
    </source>
</evidence>
<evidence type="ECO:0000313" key="1">
    <source>
        <dbReference type="EMBL" id="KAI5682993.1"/>
    </source>
</evidence>
<accession>A0ACC0CE09</accession>
<organism evidence="1 2">
    <name type="scientific">Catharanthus roseus</name>
    <name type="common">Madagascar periwinkle</name>
    <name type="synonym">Vinca rosea</name>
    <dbReference type="NCBI Taxonomy" id="4058"/>
    <lineage>
        <taxon>Eukaryota</taxon>
        <taxon>Viridiplantae</taxon>
        <taxon>Streptophyta</taxon>
        <taxon>Embryophyta</taxon>
        <taxon>Tracheophyta</taxon>
        <taxon>Spermatophyta</taxon>
        <taxon>Magnoliopsida</taxon>
        <taxon>eudicotyledons</taxon>
        <taxon>Gunneridae</taxon>
        <taxon>Pentapetalae</taxon>
        <taxon>asterids</taxon>
        <taxon>lamiids</taxon>
        <taxon>Gentianales</taxon>
        <taxon>Apocynaceae</taxon>
        <taxon>Rauvolfioideae</taxon>
        <taxon>Vinceae</taxon>
        <taxon>Catharanthinae</taxon>
        <taxon>Catharanthus</taxon>
    </lineage>
</organism>
<keyword evidence="2" id="KW-1185">Reference proteome</keyword>
<gene>
    <name evidence="1" type="ORF">M9H77_04221</name>
</gene>
<reference evidence="2" key="1">
    <citation type="journal article" date="2023" name="Nat. Plants">
        <title>Single-cell RNA sequencing provides a high-resolution roadmap for understanding the multicellular compartmentation of specialized metabolism.</title>
        <authorList>
            <person name="Sun S."/>
            <person name="Shen X."/>
            <person name="Li Y."/>
            <person name="Li Y."/>
            <person name="Wang S."/>
            <person name="Li R."/>
            <person name="Zhang H."/>
            <person name="Shen G."/>
            <person name="Guo B."/>
            <person name="Wei J."/>
            <person name="Xu J."/>
            <person name="St-Pierre B."/>
            <person name="Chen S."/>
            <person name="Sun C."/>
        </authorList>
    </citation>
    <scope>NUCLEOTIDE SEQUENCE [LARGE SCALE GENOMIC DNA]</scope>
</reference>
<dbReference type="Proteomes" id="UP001060085">
    <property type="component" value="Linkage Group LG01"/>
</dbReference>
<protein>
    <submittedName>
        <fullName evidence="1">Uncharacterized protein</fullName>
    </submittedName>
</protein>
<proteinExistence type="predicted"/>